<evidence type="ECO:0000256" key="4">
    <source>
        <dbReference type="ARBA" id="ARBA00022679"/>
    </source>
</evidence>
<protein>
    <recommendedName>
        <fullName evidence="9">Apolipoprotein N-acyltransferase</fullName>
        <shortName evidence="9">ALP N-acyltransferase</shortName>
        <ecNumber evidence="9">2.3.1.269</ecNumber>
    </recommendedName>
</protein>
<comment type="catalytic activity">
    <reaction evidence="9">
        <text>N-terminal S-1,2-diacyl-sn-glyceryl-L-cysteinyl-[lipoprotein] + a glycerophospholipid = N-acyl-S-1,2-diacyl-sn-glyceryl-L-cysteinyl-[lipoprotein] + a 2-acyl-sn-glycero-3-phospholipid + H(+)</text>
        <dbReference type="Rhea" id="RHEA:48228"/>
        <dbReference type="Rhea" id="RHEA-COMP:14681"/>
        <dbReference type="Rhea" id="RHEA-COMP:14684"/>
        <dbReference type="ChEBI" id="CHEBI:15378"/>
        <dbReference type="ChEBI" id="CHEBI:136912"/>
        <dbReference type="ChEBI" id="CHEBI:140656"/>
        <dbReference type="ChEBI" id="CHEBI:140657"/>
        <dbReference type="ChEBI" id="CHEBI:140660"/>
        <dbReference type="EC" id="2.3.1.269"/>
    </reaction>
</comment>
<evidence type="ECO:0000256" key="9">
    <source>
        <dbReference type="HAMAP-Rule" id="MF_01148"/>
    </source>
</evidence>
<evidence type="ECO:0000256" key="6">
    <source>
        <dbReference type="ARBA" id="ARBA00022989"/>
    </source>
</evidence>
<comment type="similarity">
    <text evidence="2 9">Belongs to the CN hydrolase family. Apolipoprotein N-acyltransferase subfamily.</text>
</comment>
<dbReference type="UniPathway" id="UPA00666"/>
<keyword evidence="3 9" id="KW-1003">Cell membrane</keyword>
<comment type="function">
    <text evidence="9">Catalyzes the phospholipid dependent N-acylation of the N-terminal cysteine of apolipoprotein, the last step in lipoprotein maturation.</text>
</comment>
<feature type="transmembrane region" description="Helical" evidence="9">
    <location>
        <begin position="190"/>
        <end position="210"/>
    </location>
</feature>
<feature type="transmembrane region" description="Helical" evidence="9">
    <location>
        <begin position="121"/>
        <end position="142"/>
    </location>
</feature>
<dbReference type="Proteomes" id="UP000008707">
    <property type="component" value="Chromosome"/>
</dbReference>
<dbReference type="CDD" id="cd07571">
    <property type="entry name" value="ALP_N-acyl_transferase"/>
    <property type="match status" value="1"/>
</dbReference>
<dbReference type="PANTHER" id="PTHR38686:SF1">
    <property type="entry name" value="APOLIPOPROTEIN N-ACYLTRANSFERASE"/>
    <property type="match status" value="1"/>
</dbReference>
<dbReference type="InterPro" id="IPR045378">
    <property type="entry name" value="LNT_N"/>
</dbReference>
<dbReference type="NCBIfam" id="TIGR00546">
    <property type="entry name" value="lnt"/>
    <property type="match status" value="1"/>
</dbReference>
<dbReference type="HAMAP" id="MF_01148">
    <property type="entry name" value="Lnt"/>
    <property type="match status" value="1"/>
</dbReference>
<dbReference type="Pfam" id="PF20154">
    <property type="entry name" value="LNT_N"/>
    <property type="match status" value="1"/>
</dbReference>
<dbReference type="InterPro" id="IPR036526">
    <property type="entry name" value="C-N_Hydrolase_sf"/>
</dbReference>
<gene>
    <name evidence="9 11" type="primary">lnt</name>
    <name evidence="11" type="ordered locus">HELO_3393</name>
</gene>
<dbReference type="InterPro" id="IPR003010">
    <property type="entry name" value="C-N_Hydrolase"/>
</dbReference>
<keyword evidence="9" id="KW-0997">Cell inner membrane</keyword>
<organism evidence="11 12">
    <name type="scientific">Halomonas elongata (strain ATCC 33173 / DSM 2581 / NBRC 15536 / NCIMB 2198 / 1H9)</name>
    <dbReference type="NCBI Taxonomy" id="768066"/>
    <lineage>
        <taxon>Bacteria</taxon>
        <taxon>Pseudomonadati</taxon>
        <taxon>Pseudomonadota</taxon>
        <taxon>Gammaproteobacteria</taxon>
        <taxon>Oceanospirillales</taxon>
        <taxon>Halomonadaceae</taxon>
        <taxon>Halomonas</taxon>
    </lineage>
</organism>
<evidence type="ECO:0000256" key="8">
    <source>
        <dbReference type="ARBA" id="ARBA00023315"/>
    </source>
</evidence>
<feature type="transmembrane region" description="Helical" evidence="9">
    <location>
        <begin position="473"/>
        <end position="491"/>
    </location>
</feature>
<reference evidence="12" key="1">
    <citation type="journal article" date="2011" name="Environ. Microbiol.">
        <title>A blueprint of ectoine metabolism from the genome of the industrial producer Halomonas elongata DSM 2581(T).</title>
        <authorList>
            <person name="Schwibbert K."/>
            <person name="Marin-Sanguino A."/>
            <person name="Bagyan I."/>
            <person name="Heidrich G."/>
            <person name="Lentzen G."/>
            <person name="Seitz H."/>
            <person name="Rampp M."/>
            <person name="Schuster S.C."/>
            <person name="Klenk H.P."/>
            <person name="Pfeiffer F."/>
            <person name="Oesterhelt D."/>
            <person name="Kunte H.J."/>
        </authorList>
    </citation>
    <scope>NUCLEOTIDE SEQUENCE [LARGE SCALE GENOMIC DNA]</scope>
    <source>
        <strain evidence="12">ATCC 33173 / DSM 2581 / NBRC 15536 / NCIMB 2198 / 1H9</strain>
    </source>
</reference>
<comment type="pathway">
    <text evidence="9">Protein modification; lipoprotein biosynthesis (N-acyl transfer).</text>
</comment>
<dbReference type="Pfam" id="PF00795">
    <property type="entry name" value="CN_hydrolase"/>
    <property type="match status" value="1"/>
</dbReference>
<dbReference type="SUPFAM" id="SSF56317">
    <property type="entry name" value="Carbon-nitrogen hydrolase"/>
    <property type="match status" value="1"/>
</dbReference>
<feature type="transmembrane region" description="Helical" evidence="9">
    <location>
        <begin position="162"/>
        <end position="183"/>
    </location>
</feature>
<keyword evidence="7 9" id="KW-0472">Membrane</keyword>
<evidence type="ECO:0000259" key="10">
    <source>
        <dbReference type="PROSITE" id="PS50263"/>
    </source>
</evidence>
<dbReference type="GO" id="GO:0016410">
    <property type="term" value="F:N-acyltransferase activity"/>
    <property type="evidence" value="ECO:0007669"/>
    <property type="project" value="UniProtKB-UniRule"/>
</dbReference>
<keyword evidence="8 9" id="KW-0012">Acyltransferase</keyword>
<dbReference type="STRING" id="768066.HELO_3393"/>
<dbReference type="eggNOG" id="COG0815">
    <property type="taxonomic scope" value="Bacteria"/>
</dbReference>
<evidence type="ECO:0000256" key="1">
    <source>
        <dbReference type="ARBA" id="ARBA00004651"/>
    </source>
</evidence>
<evidence type="ECO:0000256" key="3">
    <source>
        <dbReference type="ARBA" id="ARBA00022475"/>
    </source>
</evidence>
<proteinExistence type="inferred from homology"/>
<keyword evidence="6 9" id="KW-1133">Transmembrane helix</keyword>
<dbReference type="Gene3D" id="3.60.110.10">
    <property type="entry name" value="Carbon-nitrogen hydrolase"/>
    <property type="match status" value="1"/>
</dbReference>
<dbReference type="KEGG" id="hel:HELO_3393"/>
<dbReference type="PROSITE" id="PS50263">
    <property type="entry name" value="CN_HYDROLASE"/>
    <property type="match status" value="1"/>
</dbReference>
<dbReference type="PANTHER" id="PTHR38686">
    <property type="entry name" value="APOLIPOPROTEIN N-ACYLTRANSFERASE"/>
    <property type="match status" value="1"/>
</dbReference>
<dbReference type="GO" id="GO:0042158">
    <property type="term" value="P:lipoprotein biosynthetic process"/>
    <property type="evidence" value="ECO:0007669"/>
    <property type="project" value="UniProtKB-UniRule"/>
</dbReference>
<feature type="transmembrane region" description="Helical" evidence="9">
    <location>
        <begin position="33"/>
        <end position="50"/>
    </location>
</feature>
<dbReference type="EMBL" id="FN869568">
    <property type="protein sequence ID" value="CBV43277.1"/>
    <property type="molecule type" value="Genomic_DNA"/>
</dbReference>
<evidence type="ECO:0000256" key="5">
    <source>
        <dbReference type="ARBA" id="ARBA00022692"/>
    </source>
</evidence>
<sequence>MDGTMPAFRSSPLLGCLAALAAGVLTTLSAAPFMLWWLAPVAAGLLYAGLPALSPRQAAWRGWCYGLGLFGTGVSWVYVSIHDYGYTGVPLAVFLTTLFVATLALFFAVTLWLYRRLAGPRFAVLTFAGAWVLGEALRTWLFTGFPWLLLGSGQVDSPLAPWAPVGGVYLLSLITALSGALGVELLRRRWWAALPLAGLWLIPLALPLQWTHPAGDPVRVALLQGNLSQLIKWTPEGQRTAIDTYRRLTRELGDTPLDLVIWPEAALPMFEDQARPVLERAQASLPDDTQLLTGILQRDEQGNFYNSVVGLNGVQGEYRKHHLVPFGEYLPLESLLRGAIAFFDLPMPAMTPGPDGQQPMVAAGTRIGNAICYEIIYADLVAKQARHANVLLTLSNDTWFGDSLGPQQHLQMARLRALENGRYVVRATSNGVTAIVDPQGRITGRLPQFEAATLVGEYVPMEGLTPFTRTGSWPIWLLAALMVLPGIRLSAAVSRKP</sequence>
<evidence type="ECO:0000313" key="12">
    <source>
        <dbReference type="Proteomes" id="UP000008707"/>
    </source>
</evidence>
<dbReference type="GO" id="GO:0005886">
    <property type="term" value="C:plasma membrane"/>
    <property type="evidence" value="ECO:0007669"/>
    <property type="project" value="UniProtKB-SubCell"/>
</dbReference>
<feature type="transmembrane region" description="Helical" evidence="9">
    <location>
        <begin position="62"/>
        <end position="79"/>
    </location>
</feature>
<feature type="transmembrane region" description="Helical" evidence="9">
    <location>
        <begin position="91"/>
        <end position="114"/>
    </location>
</feature>
<comment type="subcellular location">
    <subcellularLocation>
        <location evidence="9">Cell inner membrane</location>
        <topology evidence="9">Multi-pass membrane protein</topology>
    </subcellularLocation>
    <subcellularLocation>
        <location evidence="1">Cell membrane</location>
        <topology evidence="1">Multi-pass membrane protein</topology>
    </subcellularLocation>
</comment>
<dbReference type="AlphaFoldDB" id="E1V6A7"/>
<evidence type="ECO:0000313" key="11">
    <source>
        <dbReference type="EMBL" id="CBV43277.1"/>
    </source>
</evidence>
<evidence type="ECO:0000256" key="2">
    <source>
        <dbReference type="ARBA" id="ARBA00010065"/>
    </source>
</evidence>
<dbReference type="EC" id="2.3.1.269" evidence="9"/>
<feature type="domain" description="CN hydrolase" evidence="10">
    <location>
        <begin position="223"/>
        <end position="460"/>
    </location>
</feature>
<name>E1V6A7_HALED</name>
<dbReference type="HOGENOM" id="CLU_019563_3_0_6"/>
<keyword evidence="4 9" id="KW-0808">Transferase</keyword>
<dbReference type="InterPro" id="IPR004563">
    <property type="entry name" value="Apolipo_AcylTrfase"/>
</dbReference>
<keyword evidence="5 9" id="KW-0812">Transmembrane</keyword>
<accession>E1V6A7</accession>
<evidence type="ECO:0000256" key="7">
    <source>
        <dbReference type="ARBA" id="ARBA00023136"/>
    </source>
</evidence>